<evidence type="ECO:0000313" key="1">
    <source>
        <dbReference type="EMBL" id="KGJ70578.1"/>
    </source>
</evidence>
<sequence length="94" mass="10346">MVRFLCCQLSWEKIMTIKYVLAVALVMPLLMVSSIAQTVDRHTYQGGPKTNIPHATRMPTASSAFAMAPSAVAPKPKRQHFYSGGPQTVVPHSY</sequence>
<organism evidence="1 2">
    <name type="scientific">Bradyrhizobium diazoefficiens SEMIA 5080</name>
    <dbReference type="NCBI Taxonomy" id="754504"/>
    <lineage>
        <taxon>Bacteria</taxon>
        <taxon>Pseudomonadati</taxon>
        <taxon>Pseudomonadota</taxon>
        <taxon>Alphaproteobacteria</taxon>
        <taxon>Hyphomicrobiales</taxon>
        <taxon>Nitrobacteraceae</taxon>
        <taxon>Bradyrhizobium</taxon>
    </lineage>
</organism>
<gene>
    <name evidence="1" type="ORF">BJA5080_06782</name>
</gene>
<accession>A0A837CNM7</accession>
<dbReference type="EMBL" id="ADOU02000004">
    <property type="protein sequence ID" value="KGJ70578.1"/>
    <property type="molecule type" value="Genomic_DNA"/>
</dbReference>
<proteinExistence type="predicted"/>
<evidence type="ECO:0000313" key="2">
    <source>
        <dbReference type="Proteomes" id="UP000024900"/>
    </source>
</evidence>
<name>A0A837CNM7_9BRAD</name>
<protein>
    <submittedName>
        <fullName evidence="1">Uncharacterized protein</fullName>
    </submittedName>
</protein>
<dbReference type="Proteomes" id="UP000024900">
    <property type="component" value="Unassembled WGS sequence"/>
</dbReference>
<reference evidence="1 2" key="1">
    <citation type="journal article" date="2014" name="BMC Genomics">
        <title>Comparative genomics of Bradyrhizobium japonicum CPAC 15 and Bradyrhizobium diazoefficiens CPAC 7: elite model strains for understanding symbiotic performance with soybean.</title>
        <authorList>
            <person name="Siqueira A.F."/>
            <person name="Ormeno-Orrillo E."/>
            <person name="Souza R.C."/>
            <person name="Rodrigues E.P."/>
            <person name="Almeida L.G."/>
            <person name="Barcellos F.G."/>
            <person name="Batista J.S."/>
            <person name="Nakatami A.S."/>
            <person name="Martinez-Romero E."/>
            <person name="Vasconcelos A.T."/>
            <person name="Hungria M."/>
        </authorList>
    </citation>
    <scope>NUCLEOTIDE SEQUENCE [LARGE SCALE GENOMIC DNA]</scope>
    <source>
        <strain evidence="1 2">SEMIA 5080</strain>
    </source>
</reference>
<dbReference type="AlphaFoldDB" id="A0A837CNM7"/>
<comment type="caution">
    <text evidence="1">The sequence shown here is derived from an EMBL/GenBank/DDBJ whole genome shotgun (WGS) entry which is preliminary data.</text>
</comment>